<dbReference type="Pfam" id="PF16870">
    <property type="entry name" value="OxoGdeHyase_C"/>
    <property type="match status" value="1"/>
</dbReference>
<dbReference type="NCBIfam" id="NF006914">
    <property type="entry name" value="PRK09404.1"/>
    <property type="match status" value="1"/>
</dbReference>
<dbReference type="PANTHER" id="PTHR23152">
    <property type="entry name" value="2-OXOGLUTARATE DEHYDROGENASE"/>
    <property type="match status" value="1"/>
</dbReference>
<dbReference type="Proteomes" id="UP000471298">
    <property type="component" value="Unassembled WGS sequence"/>
</dbReference>
<dbReference type="Gene3D" id="1.10.287.1150">
    <property type="entry name" value="TPP helical domain"/>
    <property type="match status" value="1"/>
</dbReference>
<name>A0A6N7EU87_9GAMM</name>
<dbReference type="InterPro" id="IPR031717">
    <property type="entry name" value="ODO-1/KGD_C"/>
</dbReference>
<dbReference type="Gene3D" id="3.40.50.11610">
    <property type="entry name" value="Multifunctional 2-oxoglutarate metabolism enzyme, C-terminal domain"/>
    <property type="match status" value="1"/>
</dbReference>
<dbReference type="InterPro" id="IPR011603">
    <property type="entry name" value="2oxoglutarate_DH_E1"/>
</dbReference>
<dbReference type="PIRSF" id="PIRSF000157">
    <property type="entry name" value="Oxoglu_dh_E1"/>
    <property type="match status" value="1"/>
</dbReference>
<comment type="function">
    <text evidence="2">E1 component of the 2-oxoglutarate dehydrogenase (OGDH) complex which catalyzes the decarboxylation of 2-oxoglutarate, the first step in the conversion of 2-oxoglutarate to succinyl-CoA and CO(2).</text>
</comment>
<dbReference type="GO" id="GO:0004591">
    <property type="term" value="F:oxoglutarate dehydrogenase (succinyl-transferring) activity"/>
    <property type="evidence" value="ECO:0007669"/>
    <property type="project" value="UniProtKB-EC"/>
</dbReference>
<evidence type="ECO:0000256" key="3">
    <source>
        <dbReference type="ARBA" id="ARBA00006936"/>
    </source>
</evidence>
<dbReference type="Pfam" id="PF02779">
    <property type="entry name" value="Transket_pyr"/>
    <property type="match status" value="1"/>
</dbReference>
<feature type="domain" description="Transketolase-like pyrimidine-binding" evidence="9">
    <location>
        <begin position="599"/>
        <end position="792"/>
    </location>
</feature>
<proteinExistence type="inferred from homology"/>
<keyword evidence="7" id="KW-0786">Thiamine pyrophosphate</keyword>
<comment type="cofactor">
    <cofactor evidence="1">
        <name>thiamine diphosphate</name>
        <dbReference type="ChEBI" id="CHEBI:58937"/>
    </cofactor>
</comment>
<dbReference type="EC" id="1.2.4.2" evidence="4"/>
<dbReference type="InterPro" id="IPR001017">
    <property type="entry name" value="DH_E1"/>
</dbReference>
<protein>
    <recommendedName>
        <fullName evidence="5">2-oxoglutarate dehydrogenase E1 component</fullName>
        <ecNumber evidence="4">1.2.4.2</ecNumber>
    </recommendedName>
    <alternativeName>
        <fullName evidence="8">Alpha-ketoglutarate dehydrogenase</fullName>
    </alternativeName>
</protein>
<dbReference type="NCBIfam" id="NF008907">
    <property type="entry name" value="PRK12270.1"/>
    <property type="match status" value="1"/>
</dbReference>
<evidence type="ECO:0000256" key="5">
    <source>
        <dbReference type="ARBA" id="ARBA00013321"/>
    </source>
</evidence>
<dbReference type="InterPro" id="IPR029061">
    <property type="entry name" value="THDP-binding"/>
</dbReference>
<dbReference type="GO" id="GO:0030976">
    <property type="term" value="F:thiamine pyrophosphate binding"/>
    <property type="evidence" value="ECO:0007669"/>
    <property type="project" value="InterPro"/>
</dbReference>
<dbReference type="NCBIfam" id="TIGR00239">
    <property type="entry name" value="2oxo_dh_E1"/>
    <property type="match status" value="1"/>
</dbReference>
<dbReference type="InParanoid" id="A0A6N7EU87"/>
<dbReference type="SMART" id="SM00861">
    <property type="entry name" value="Transket_pyr"/>
    <property type="match status" value="1"/>
</dbReference>
<evidence type="ECO:0000256" key="2">
    <source>
        <dbReference type="ARBA" id="ARBA00003906"/>
    </source>
</evidence>
<dbReference type="FunFam" id="1.10.287.1150:FF:000004">
    <property type="entry name" value="2-oxoglutarate dehydrogenase E1 component"/>
    <property type="match status" value="1"/>
</dbReference>
<evidence type="ECO:0000256" key="6">
    <source>
        <dbReference type="ARBA" id="ARBA00023002"/>
    </source>
</evidence>
<evidence type="ECO:0000256" key="1">
    <source>
        <dbReference type="ARBA" id="ARBA00001964"/>
    </source>
</evidence>
<reference evidence="10 11" key="1">
    <citation type="submission" date="2019-10" db="EMBL/GenBank/DDBJ databases">
        <title>Cardiobacteriales fam. a chemoheterotrophic member of the order Cardiobacteriales, and proposal of Cardiobacteriales fam. nov.</title>
        <authorList>
            <person name="Wang C."/>
        </authorList>
    </citation>
    <scope>NUCLEOTIDE SEQUENCE [LARGE SCALE GENOMIC DNA]</scope>
    <source>
        <strain evidence="10 11">ML27</strain>
    </source>
</reference>
<organism evidence="10 11">
    <name type="scientific">Ostreibacterium oceani</name>
    <dbReference type="NCBI Taxonomy" id="2654998"/>
    <lineage>
        <taxon>Bacteria</taxon>
        <taxon>Pseudomonadati</taxon>
        <taxon>Pseudomonadota</taxon>
        <taxon>Gammaproteobacteria</taxon>
        <taxon>Cardiobacteriales</taxon>
        <taxon>Ostreibacteriaceae</taxon>
        <taxon>Ostreibacterium</taxon>
    </lineage>
</organism>
<gene>
    <name evidence="10" type="ORF">GCU85_04510</name>
</gene>
<dbReference type="RefSeq" id="WP_152809808.1">
    <property type="nucleotide sequence ID" value="NZ_WHNW01000004.1"/>
</dbReference>
<evidence type="ECO:0000313" key="11">
    <source>
        <dbReference type="Proteomes" id="UP000471298"/>
    </source>
</evidence>
<evidence type="ECO:0000313" key="10">
    <source>
        <dbReference type="EMBL" id="MPV85992.1"/>
    </source>
</evidence>
<dbReference type="Pfam" id="PF16078">
    <property type="entry name" value="2-oxogl_dehyd_N"/>
    <property type="match status" value="1"/>
</dbReference>
<dbReference type="InterPro" id="IPR005475">
    <property type="entry name" value="Transketolase-like_Pyr-bd"/>
</dbReference>
<evidence type="ECO:0000256" key="8">
    <source>
        <dbReference type="ARBA" id="ARBA00030680"/>
    </source>
</evidence>
<dbReference type="GO" id="GO:0005829">
    <property type="term" value="C:cytosol"/>
    <property type="evidence" value="ECO:0007669"/>
    <property type="project" value="TreeGrafter"/>
</dbReference>
<dbReference type="CDD" id="cd02016">
    <property type="entry name" value="TPP_E1_OGDC_like"/>
    <property type="match status" value="1"/>
</dbReference>
<dbReference type="GO" id="GO:0006099">
    <property type="term" value="P:tricarboxylic acid cycle"/>
    <property type="evidence" value="ECO:0007669"/>
    <property type="project" value="TreeGrafter"/>
</dbReference>
<comment type="similarity">
    <text evidence="3">Belongs to the alpha-ketoglutarate dehydrogenase family.</text>
</comment>
<dbReference type="InterPro" id="IPR042179">
    <property type="entry name" value="KGD_C_sf"/>
</dbReference>
<evidence type="ECO:0000259" key="9">
    <source>
        <dbReference type="SMART" id="SM00861"/>
    </source>
</evidence>
<dbReference type="GO" id="GO:0045252">
    <property type="term" value="C:oxoglutarate dehydrogenase complex"/>
    <property type="evidence" value="ECO:0007669"/>
    <property type="project" value="TreeGrafter"/>
</dbReference>
<dbReference type="Gene3D" id="3.40.50.12470">
    <property type="match status" value="1"/>
</dbReference>
<evidence type="ECO:0000256" key="7">
    <source>
        <dbReference type="ARBA" id="ARBA00023052"/>
    </source>
</evidence>
<accession>A0A6N7EU87</accession>
<sequence>MSNYEQLKKTAHLSGANATFVESLYETFLTTPDEVPDNWRQYFQQLKDNDQTPDTPRLIVQDKFQILSKLPKGSSDSGDASAKQSAVNSLIGAYRNSGHKDANIDPLNFRDRNTVIDLDYRYHNLNDSDLDEYFDVSTLFVEQTQMKLRDIIAYLKDVYTTTIGAEFAHIHDIKEKRWLQERLERFAHKPKATPAQKREILQNLVKGEGLEKYLHTRYVGQKRFSLEGGESLIPMMDHLLQKLGTNGSKEVVIGMAHRGRLNLLINILGKLPANLFDEFEGRAIKENTAGDVKYHMGFSSDVETPGGNLHLALAFNPSHLEIVNPVVQGSVRARMERRKKTPGAGSAMGVANEVVPIQIHGDAAFANQGVIQETLQLSQVRGYRVGGTVHIIINNQVGFTTSNPLDARSSLYCSDPAKMVQAPVIHVNGDDPEAVVLCAEIAADYIFKYNKDIVLDLVCYRRLGHNEADEPAITQPMMYKIIRSHQSTLSLYAEKLQAEGIISASELTDIQNAYKAKLDAGESVSRPIPTTKHNSEAIKAWEQFAAQDWATPVDTTYDKAALVALAKKTFGYPDSFTPHRIVKKLYDTRIDMSEDKQPCDWGFAENLAYATLLEDGYLVRLSGEDTGRGTFAHRHAVIHDATTGESYTPLANISPNQPSCRIIDSILSEEAVLGYEYGFSQSEPNALVIWEAQFGDFANGAQVLFDQFIASGEAKWERYCGLAVMLPHGYEGQGPEHSSARLERYLQLCAQNNMRVCMPTTPAQTFHMLRRQMKQSFRKPLIIMTPKSLLRHKLAVNTMDDLANGKFHEIIGEIDALDTATVKRIIFCSGKVYYDLLEKRREQGITNIAIIRIEELYPFPAKDYAAQIRSYPNAVEIVWAQEEPENQGSWRNIVHQLTQHNPSQAPISYIGRPESASTAAGYAYVHNKEQAALVEQALNISDKHS</sequence>
<comment type="caution">
    <text evidence="10">The sequence shown here is derived from an EMBL/GenBank/DDBJ whole genome shotgun (WGS) entry which is preliminary data.</text>
</comment>
<dbReference type="AlphaFoldDB" id="A0A6N7EU87"/>
<dbReference type="Pfam" id="PF00676">
    <property type="entry name" value="E1_dh"/>
    <property type="match status" value="1"/>
</dbReference>
<dbReference type="EMBL" id="WHNW01000004">
    <property type="protein sequence ID" value="MPV85992.1"/>
    <property type="molecule type" value="Genomic_DNA"/>
</dbReference>
<dbReference type="Gene3D" id="3.40.50.970">
    <property type="match status" value="1"/>
</dbReference>
<dbReference type="InterPro" id="IPR032106">
    <property type="entry name" value="2-oxogl_dehyd_N"/>
</dbReference>
<dbReference type="PANTHER" id="PTHR23152:SF4">
    <property type="entry name" value="2-OXOADIPATE DEHYDROGENASE COMPLEX COMPONENT E1"/>
    <property type="match status" value="1"/>
</dbReference>
<keyword evidence="6 10" id="KW-0560">Oxidoreductase</keyword>
<dbReference type="FunCoup" id="A0A6N7EU87">
    <property type="interactions" value="439"/>
</dbReference>
<dbReference type="SUPFAM" id="SSF52518">
    <property type="entry name" value="Thiamin diphosphate-binding fold (THDP-binding)"/>
    <property type="match status" value="2"/>
</dbReference>
<evidence type="ECO:0000256" key="4">
    <source>
        <dbReference type="ARBA" id="ARBA00012280"/>
    </source>
</evidence>
<keyword evidence="11" id="KW-1185">Reference proteome</keyword>